<comment type="subcellular location">
    <subcellularLocation>
        <location evidence="6">Cytoplasm</location>
    </subcellularLocation>
</comment>
<evidence type="ECO:0000256" key="2">
    <source>
        <dbReference type="ARBA" id="ARBA00022741"/>
    </source>
</evidence>
<comment type="similarity">
    <text evidence="6">Belongs to the SMC family.</text>
</comment>
<comment type="function">
    <text evidence="6">Required for chromosome condensation and partitioning.</text>
</comment>
<dbReference type="SMART" id="SM00968">
    <property type="entry name" value="SMC_hinge"/>
    <property type="match status" value="1"/>
</dbReference>
<comment type="subunit">
    <text evidence="6">Homodimer.</text>
</comment>
<dbReference type="InterPro" id="IPR003395">
    <property type="entry name" value="RecF/RecN/SMC_N"/>
</dbReference>
<dbReference type="InterPro" id="IPR024704">
    <property type="entry name" value="SMC"/>
</dbReference>
<keyword evidence="4 6" id="KW-0175">Coiled coil</keyword>
<evidence type="ECO:0000256" key="4">
    <source>
        <dbReference type="ARBA" id="ARBA00023054"/>
    </source>
</evidence>
<evidence type="ECO:0000256" key="5">
    <source>
        <dbReference type="ARBA" id="ARBA00023125"/>
    </source>
</evidence>
<evidence type="ECO:0000313" key="9">
    <source>
        <dbReference type="EMBL" id="UQS81605.1"/>
    </source>
</evidence>
<keyword evidence="10" id="KW-1185">Reference proteome</keyword>
<dbReference type="PANTHER" id="PTHR43977">
    <property type="entry name" value="STRUCTURAL MAINTENANCE OF CHROMOSOMES PROTEIN 3"/>
    <property type="match status" value="1"/>
</dbReference>
<dbReference type="InterPro" id="IPR027417">
    <property type="entry name" value="P-loop_NTPase"/>
</dbReference>
<evidence type="ECO:0000259" key="8">
    <source>
        <dbReference type="SMART" id="SM00968"/>
    </source>
</evidence>
<keyword evidence="1 6" id="KW-0963">Cytoplasm</keyword>
<evidence type="ECO:0000256" key="3">
    <source>
        <dbReference type="ARBA" id="ARBA00022840"/>
    </source>
</evidence>
<keyword evidence="2 6" id="KW-0547">Nucleotide-binding</keyword>
<dbReference type="Proteomes" id="UP000831495">
    <property type="component" value="Chromosome"/>
</dbReference>
<evidence type="ECO:0000313" key="10">
    <source>
        <dbReference type="Proteomes" id="UP000831495"/>
    </source>
</evidence>
<keyword evidence="3 6" id="KW-0067">ATP-binding</keyword>
<reference evidence="9" key="1">
    <citation type="journal article" date="2022" name="Int. J. Syst. Evol. Microbiol.">
        <title>Apilactobacillus apisilvae sp. nov., Nicolia spurrieriana gen. nov. sp. nov., Bombilactobacillus folatiphilus sp. nov. and Bombilactobacillus thymidiniphilus sp. nov., four new lactic acid bacterial isolates from stingless bees Tetragonula carbonaria and Austroplebeia australis.</title>
        <authorList>
            <person name="Oliphant S.A."/>
            <person name="Watson-Haigh N.S."/>
            <person name="Sumby K.M."/>
            <person name="Gardner J."/>
            <person name="Groom S."/>
            <person name="Jiranek V."/>
        </authorList>
    </citation>
    <scope>NUCLEOTIDE SEQUENCE</scope>
    <source>
        <strain evidence="9">SG4_D2</strain>
    </source>
</reference>
<feature type="region of interest" description="Disordered" evidence="7">
    <location>
        <begin position="305"/>
        <end position="325"/>
    </location>
</feature>
<evidence type="ECO:0000256" key="1">
    <source>
        <dbReference type="ARBA" id="ARBA00022490"/>
    </source>
</evidence>
<sequence length="1186" mass="135394">MVLKTLQLKGFKSFANKTTIHFDGGITGIIGPNGSGKSNLTEAIRWVMGEQSPKSLRGDNMQDVIFGGSDARPPLNQAEVVLQFDNRDRQLKYDHDEVQITRRLFRTGESDFLINNHKVRLKDIVSLFLDSGLGKHSMAIISQGNVEAIFNSKPKDRRFIIEQPAGVAGFKEKKKQAQQQLEQTDDNLKRVSDIVHELARQVEPLKEQASIAHDYQEQKGQFEQIDQHILAVEIEQLNRKKVQGRQKKQEIQQQLQSVEQKLQDANQQVRQNHQDSQQITEQIDQGQTQLTTLSSQLEIAKGQQAVKVERSTNQDEHERNLRQQQSKLQFQLATQTQKINRQIQQVHDLDLRLQQVQSALTEQQQSLKQNSPDAAVSLADLQEQRVRLLQEHSVAQSQLDDQQQQLLKLHQQLPRANSELIQQQKLCQKVQQQQVQCQKLLTEQQTKGCHQRDILQQLQTKQQQLQTSLQQAQHDYYQQLRLVQQNQANLKSLQHLISQHQGFYKGVRAVLNADLSGIIGAVAELIQVPQQYQTALQSASGAQLQSIVTTDQQAARMAIQYLRQHHQGRATFLPQTVMQSRKLTPQQLAPLIEDPAFLGLASELIQIDSKLQNIADNLFGNLLVFQDLPTAIAAGNRLSHRYRIVTLAGDVMNPGGSMTGGQNHGGSDVLGQNAQVKHLKEQLQNSQTQLDHLQQRIQQLEQQKQQNQVAVTAQNDHMQALVQEVQQQQSQVQLQKQKVELQTTNLDQLQRKYLELQQQEEQVTQTRKQLQQNCQQLTQHLTDLQRQIQQQQTFRTDYDAQKTKIEQRIQSLSTELALAKNNCQNQQQQLQQLQNQHRARQTELDQVNQELDHLSSAQNNFTKEEQTLKASIDDLMAQLTVLQQRLPQLQTKRQQLQQEAQNLEPVASRLFALQRDWLDQQEQVVVQLSDLNTQLKQCLERLEQEYHLSFEAAMQQLPDNFQLTVAQDQAHLLQKGLSELGPVNLASITEYDQVKDRYTFLTQQRDDLVTARTQLQATMSEMDQEVSTRFSEMFTKVAQAFVDIFPTIFGGGHAKLVLTEPDNLLESGIEIIAQPPGKKLQRMSLLSGGERALTAITLLFAILQVKPVPFCVLDEVEASLDDVNVARFADFLQAYDQKTQFIIITHRKGTMLRVERLYGVTMQESGISKILTVDLKKEVADNHESI</sequence>
<dbReference type="NCBIfam" id="TIGR02168">
    <property type="entry name" value="SMC_prok_B"/>
    <property type="match status" value="1"/>
</dbReference>
<dbReference type="EMBL" id="CP093366">
    <property type="protein sequence ID" value="UQS81605.1"/>
    <property type="molecule type" value="Genomic_DNA"/>
</dbReference>
<evidence type="ECO:0000256" key="6">
    <source>
        <dbReference type="HAMAP-Rule" id="MF_01894"/>
    </source>
</evidence>
<dbReference type="InterPro" id="IPR011890">
    <property type="entry name" value="SMC_prok"/>
</dbReference>
<gene>
    <name evidence="6 9" type="primary">smc</name>
    <name evidence="9" type="ORF">MOO45_05145</name>
</gene>
<protein>
    <recommendedName>
        <fullName evidence="6">Chromosome partition protein Smc</fullName>
    </recommendedName>
</protein>
<dbReference type="InterPro" id="IPR010935">
    <property type="entry name" value="SMC_hinge"/>
</dbReference>
<keyword evidence="5 6" id="KW-0238">DNA-binding</keyword>
<feature type="compositionally biased region" description="Basic and acidic residues" evidence="7">
    <location>
        <begin position="307"/>
        <end position="321"/>
    </location>
</feature>
<dbReference type="PIRSF" id="PIRSF005719">
    <property type="entry name" value="SMC"/>
    <property type="match status" value="1"/>
</dbReference>
<dbReference type="Gene3D" id="3.30.70.1620">
    <property type="match status" value="1"/>
</dbReference>
<accession>A0ABY4P7C7</accession>
<dbReference type="InterPro" id="IPR036277">
    <property type="entry name" value="SMC_hinge_sf"/>
</dbReference>
<feature type="region of interest" description="Disordered" evidence="7">
    <location>
        <begin position="264"/>
        <end position="283"/>
    </location>
</feature>
<comment type="domain">
    <text evidence="6">Contains large globular domains required for ATP hydrolysis at each terminus and a third globular domain forming a flexible hinge near the middle of the molecule. These domains are separated by coiled-coil structures.</text>
</comment>
<feature type="domain" description="SMC hinge" evidence="8">
    <location>
        <begin position="516"/>
        <end position="635"/>
    </location>
</feature>
<dbReference type="Gene3D" id="1.10.287.1490">
    <property type="match status" value="1"/>
</dbReference>
<feature type="coiled-coil region" evidence="6">
    <location>
        <begin position="378"/>
        <end position="419"/>
    </location>
</feature>
<feature type="coiled-coil region" evidence="6">
    <location>
        <begin position="676"/>
        <end position="899"/>
    </location>
</feature>
<evidence type="ECO:0000256" key="7">
    <source>
        <dbReference type="SAM" id="MobiDB-lite"/>
    </source>
</evidence>
<dbReference type="Pfam" id="PF06470">
    <property type="entry name" value="SMC_hinge"/>
    <property type="match status" value="1"/>
</dbReference>
<name>A0ABY4P7C7_9LACO</name>
<feature type="binding site" evidence="6">
    <location>
        <begin position="32"/>
        <end position="39"/>
    </location>
    <ligand>
        <name>ATP</name>
        <dbReference type="ChEBI" id="CHEBI:30616"/>
    </ligand>
</feature>
<dbReference type="RefSeq" id="WP_249513875.1">
    <property type="nucleotide sequence ID" value="NZ_CP093366.1"/>
</dbReference>
<organism evidence="9 10">
    <name type="scientific">Bombilactobacillus folatiphilus</name>
    <dbReference type="NCBI Taxonomy" id="2923362"/>
    <lineage>
        <taxon>Bacteria</taxon>
        <taxon>Bacillati</taxon>
        <taxon>Bacillota</taxon>
        <taxon>Bacilli</taxon>
        <taxon>Lactobacillales</taxon>
        <taxon>Lactobacillaceae</taxon>
        <taxon>Bombilactobacillus</taxon>
    </lineage>
</organism>
<proteinExistence type="inferred from homology"/>
<dbReference type="Gene3D" id="3.40.50.300">
    <property type="entry name" value="P-loop containing nucleotide triphosphate hydrolases"/>
    <property type="match status" value="2"/>
</dbReference>
<dbReference type="CDD" id="cd03278">
    <property type="entry name" value="ABC_SMC_barmotin"/>
    <property type="match status" value="2"/>
</dbReference>
<feature type="coiled-coil region" evidence="6">
    <location>
        <begin position="167"/>
        <end position="201"/>
    </location>
</feature>
<dbReference type="SUPFAM" id="SSF75553">
    <property type="entry name" value="Smc hinge domain"/>
    <property type="match status" value="1"/>
</dbReference>
<dbReference type="SUPFAM" id="SSF52540">
    <property type="entry name" value="P-loop containing nucleoside triphosphate hydrolases"/>
    <property type="match status" value="2"/>
</dbReference>
<dbReference type="Pfam" id="PF02463">
    <property type="entry name" value="SMC_N"/>
    <property type="match status" value="2"/>
</dbReference>
<dbReference type="HAMAP" id="MF_01894">
    <property type="entry name" value="Smc_prok"/>
    <property type="match status" value="1"/>
</dbReference>
<dbReference type="Gene3D" id="1.20.1060.20">
    <property type="match status" value="1"/>
</dbReference>